<evidence type="ECO:0000256" key="2">
    <source>
        <dbReference type="ARBA" id="ARBA00009047"/>
    </source>
</evidence>
<feature type="transmembrane region" description="Helical" evidence="9">
    <location>
        <begin position="115"/>
        <end position="136"/>
    </location>
</feature>
<evidence type="ECO:0000256" key="4">
    <source>
        <dbReference type="ARBA" id="ARBA00022475"/>
    </source>
</evidence>
<keyword evidence="12" id="KW-1185">Reference proteome</keyword>
<dbReference type="AlphaFoldDB" id="A0A1D3TZ47"/>
<evidence type="ECO:0000256" key="9">
    <source>
        <dbReference type="RuleBase" id="RU363032"/>
    </source>
</evidence>
<feature type="transmembrane region" description="Helical" evidence="9">
    <location>
        <begin position="201"/>
        <end position="224"/>
    </location>
</feature>
<keyword evidence="5" id="KW-0762">Sugar transport</keyword>
<dbReference type="Pfam" id="PF00528">
    <property type="entry name" value="BPD_transp_1"/>
    <property type="match status" value="1"/>
</dbReference>
<dbReference type="PROSITE" id="PS51257">
    <property type="entry name" value="PROKAR_LIPOPROTEIN"/>
    <property type="match status" value="1"/>
</dbReference>
<evidence type="ECO:0000256" key="1">
    <source>
        <dbReference type="ARBA" id="ARBA00004651"/>
    </source>
</evidence>
<evidence type="ECO:0000256" key="3">
    <source>
        <dbReference type="ARBA" id="ARBA00022448"/>
    </source>
</evidence>
<dbReference type="GO" id="GO:0005886">
    <property type="term" value="C:plasma membrane"/>
    <property type="evidence" value="ECO:0007669"/>
    <property type="project" value="UniProtKB-SubCell"/>
</dbReference>
<protein>
    <submittedName>
        <fullName evidence="11">Arabinogalactan oligomer / maltooligosaccharide transport system permease protein</fullName>
    </submittedName>
</protein>
<dbReference type="PANTHER" id="PTHR32243">
    <property type="entry name" value="MALTOSE TRANSPORT SYSTEM PERMEASE-RELATED"/>
    <property type="match status" value="1"/>
</dbReference>
<keyword evidence="3 9" id="KW-0813">Transport</keyword>
<keyword evidence="6 9" id="KW-0812">Transmembrane</keyword>
<keyword evidence="8 9" id="KW-0472">Membrane</keyword>
<keyword evidence="4" id="KW-1003">Cell membrane</keyword>
<dbReference type="InterPro" id="IPR035906">
    <property type="entry name" value="MetI-like_sf"/>
</dbReference>
<evidence type="ECO:0000256" key="5">
    <source>
        <dbReference type="ARBA" id="ARBA00022597"/>
    </source>
</evidence>
<accession>A0A1D3TZ47</accession>
<keyword evidence="7 9" id="KW-1133">Transmembrane helix</keyword>
<feature type="transmembrane region" description="Helical" evidence="9">
    <location>
        <begin position="12"/>
        <end position="38"/>
    </location>
</feature>
<proteinExistence type="inferred from homology"/>
<evidence type="ECO:0000313" key="11">
    <source>
        <dbReference type="EMBL" id="SCP99801.1"/>
    </source>
</evidence>
<comment type="subcellular location">
    <subcellularLocation>
        <location evidence="1 9">Cell membrane</location>
        <topology evidence="1 9">Multi-pass membrane protein</topology>
    </subcellularLocation>
</comment>
<gene>
    <name evidence="11" type="ORF">SAMN05421730_10612</name>
</gene>
<dbReference type="PROSITE" id="PS50928">
    <property type="entry name" value="ABC_TM1"/>
    <property type="match status" value="1"/>
</dbReference>
<dbReference type="GO" id="GO:0015423">
    <property type="term" value="F:ABC-type maltose transporter activity"/>
    <property type="evidence" value="ECO:0007669"/>
    <property type="project" value="TreeGrafter"/>
</dbReference>
<evidence type="ECO:0000256" key="6">
    <source>
        <dbReference type="ARBA" id="ARBA00022692"/>
    </source>
</evidence>
<dbReference type="GO" id="GO:0042956">
    <property type="term" value="P:maltodextrin transmembrane transport"/>
    <property type="evidence" value="ECO:0007669"/>
    <property type="project" value="TreeGrafter"/>
</dbReference>
<feature type="domain" description="ABC transmembrane type-1" evidence="10">
    <location>
        <begin position="78"/>
        <end position="271"/>
    </location>
</feature>
<dbReference type="PANTHER" id="PTHR32243:SF50">
    <property type="entry name" value="MALTOSE_MALTODEXTRIN TRANSPORT SYSTEM PERMEASE PROTEIN MALG"/>
    <property type="match status" value="1"/>
</dbReference>
<comment type="similarity">
    <text evidence="2">Belongs to the binding-protein-dependent transport system permease family. MalFG subfamily.</text>
</comment>
<dbReference type="CDD" id="cd06261">
    <property type="entry name" value="TM_PBP2"/>
    <property type="match status" value="1"/>
</dbReference>
<dbReference type="InterPro" id="IPR050901">
    <property type="entry name" value="BP-dep_ABC_trans_perm"/>
</dbReference>
<dbReference type="EMBL" id="FMKA01000061">
    <property type="protein sequence ID" value="SCP99801.1"/>
    <property type="molecule type" value="Genomic_DNA"/>
</dbReference>
<sequence length="286" mass="32618">MKKERSMKKKQTASNALVHVILALLSCIWIFPILWIIMTSFRGDPGSYQPYFWPKSFTFDNYTELFTDVRQFFFLRWFGNTFFVAVCSCLLSTFYVLCVSYSFSRLRFHGRKGFMNVGLILNMFPGFMSMIAVYYILKGIGITQSLIALILVYSSGAGLQYHIAKGFFDTVPKALDESALLDGANKWQVFTKITMPLSQPIIVYTVLTSFLAPWLDFIFAKVIMGDNYKNYTVAIGLWTMLQKEYVNMWYTRFAAGAVVVSIPIAILFVVMQKYYVEGIASGAVKG</sequence>
<name>A0A1D3TZ47_9FIRM</name>
<evidence type="ECO:0000256" key="7">
    <source>
        <dbReference type="ARBA" id="ARBA00022989"/>
    </source>
</evidence>
<evidence type="ECO:0000313" key="12">
    <source>
        <dbReference type="Proteomes" id="UP000199315"/>
    </source>
</evidence>
<dbReference type="STRING" id="1619234.SAMN05421730_10612"/>
<reference evidence="11 12" key="1">
    <citation type="submission" date="2016-09" db="EMBL/GenBank/DDBJ databases">
        <authorList>
            <person name="Capua I."/>
            <person name="De Benedictis P."/>
            <person name="Joannis T."/>
            <person name="Lombin L.H."/>
            <person name="Cattoli G."/>
        </authorList>
    </citation>
    <scope>NUCLEOTIDE SEQUENCE [LARGE SCALE GENOMIC DNA]</scope>
    <source>
        <strain evidence="11 12">GluBS11</strain>
    </source>
</reference>
<dbReference type="InterPro" id="IPR000515">
    <property type="entry name" value="MetI-like"/>
</dbReference>
<feature type="transmembrane region" description="Helical" evidence="9">
    <location>
        <begin position="82"/>
        <end position="103"/>
    </location>
</feature>
<evidence type="ECO:0000256" key="8">
    <source>
        <dbReference type="ARBA" id="ARBA00023136"/>
    </source>
</evidence>
<dbReference type="Gene3D" id="1.10.3720.10">
    <property type="entry name" value="MetI-like"/>
    <property type="match status" value="1"/>
</dbReference>
<dbReference type="Proteomes" id="UP000199315">
    <property type="component" value="Unassembled WGS sequence"/>
</dbReference>
<feature type="transmembrane region" description="Helical" evidence="9">
    <location>
        <begin position="249"/>
        <end position="270"/>
    </location>
</feature>
<feature type="transmembrane region" description="Helical" evidence="9">
    <location>
        <begin position="142"/>
        <end position="163"/>
    </location>
</feature>
<evidence type="ECO:0000259" key="10">
    <source>
        <dbReference type="PROSITE" id="PS50928"/>
    </source>
</evidence>
<dbReference type="SUPFAM" id="SSF161098">
    <property type="entry name" value="MetI-like"/>
    <property type="match status" value="1"/>
</dbReference>
<organism evidence="11 12">
    <name type="scientific">Anaerobium acetethylicum</name>
    <dbReference type="NCBI Taxonomy" id="1619234"/>
    <lineage>
        <taxon>Bacteria</taxon>
        <taxon>Bacillati</taxon>
        <taxon>Bacillota</taxon>
        <taxon>Clostridia</taxon>
        <taxon>Lachnospirales</taxon>
        <taxon>Lachnospiraceae</taxon>
        <taxon>Anaerobium</taxon>
    </lineage>
</organism>